<dbReference type="AlphaFoldDB" id="F2QQ19"/>
<proteinExistence type="inferred from homology"/>
<keyword evidence="11" id="KW-0830">Ubiquinone</keyword>
<dbReference type="Pfam" id="PF05047">
    <property type="entry name" value="L51_S25_CI-B8"/>
    <property type="match status" value="1"/>
</dbReference>
<keyword evidence="6" id="KW-0999">Mitochondrion inner membrane</keyword>
<sequence length="188" mass="21234">MSARKLESWKGILQDLRTTPTSQLEFHSQPYSKLVIQVYYSFTSFHNRIPSYLFLEFPIQFIQSSSPRPPNQGRVLSDRAYPIATFSISIKSIKLSTSMSSKFVFPKVVKELRFFLSQTGEASVPLRSFLTKTYPAIKKANPTLPILIREAYGIPPSVTARLEKGHEVKTNLEGFSADQIAKTLQSIA</sequence>
<evidence type="ECO:0000313" key="12">
    <source>
        <dbReference type="Proteomes" id="UP000006853"/>
    </source>
</evidence>
<keyword evidence="4" id="KW-0813">Transport</keyword>
<keyword evidence="7" id="KW-0249">Electron transport</keyword>
<dbReference type="Gene3D" id="3.40.30.10">
    <property type="entry name" value="Glutaredoxin"/>
    <property type="match status" value="1"/>
</dbReference>
<evidence type="ECO:0000256" key="1">
    <source>
        <dbReference type="ARBA" id="ARBA00003195"/>
    </source>
</evidence>
<evidence type="ECO:0000256" key="6">
    <source>
        <dbReference type="ARBA" id="ARBA00022792"/>
    </source>
</evidence>
<keyword evidence="8" id="KW-0496">Mitochondrion</keyword>
<name>F2QQ19_KOMPC</name>
<dbReference type="InterPro" id="IPR016464">
    <property type="entry name" value="NADH_Ub_cplx-1_asu_su-2"/>
</dbReference>
<evidence type="ECO:0000259" key="10">
    <source>
        <dbReference type="SMART" id="SM00916"/>
    </source>
</evidence>
<evidence type="ECO:0000256" key="5">
    <source>
        <dbReference type="ARBA" id="ARBA00022660"/>
    </source>
</evidence>
<evidence type="ECO:0000313" key="11">
    <source>
        <dbReference type="EMBL" id="CCA37497.1"/>
    </source>
</evidence>
<keyword evidence="9" id="KW-0472">Membrane</keyword>
<dbReference type="GO" id="GO:0005743">
    <property type="term" value="C:mitochondrial inner membrane"/>
    <property type="evidence" value="ECO:0007669"/>
    <property type="project" value="UniProtKB-SubCell"/>
</dbReference>
<dbReference type="EMBL" id="FR839628">
    <property type="protein sequence ID" value="CCA37497.1"/>
    <property type="molecule type" value="Genomic_DNA"/>
</dbReference>
<comment type="function">
    <text evidence="1">Accessory subunit of the mitochondrial membrane respiratory chain NADH dehydrogenase (Complex I), that is believed not to be involved in catalysis. Complex I functions in the transfer of electrons from NADH to the respiratory chain. The immediate electron acceptor for the enzyme is believed to be ubiquinone.</text>
</comment>
<comment type="subcellular location">
    <subcellularLocation>
        <location evidence="2">Mitochondrion inner membrane</location>
        <topology evidence="2">Peripheral membrane protein</topology>
        <orientation evidence="2">Matrix side</orientation>
    </subcellularLocation>
</comment>
<gene>
    <name evidence="11" type="primary">NI8M</name>
    <name evidence="11" type="ordered locus">PP7435_Chr1-1380</name>
</gene>
<dbReference type="HOGENOM" id="CLU_1441550_0_0_1"/>
<dbReference type="PANTHER" id="PTHR12878">
    <property type="entry name" value="NADH-UBIQUINONE OXIDOREDUCTASE B8 SUBUNIT"/>
    <property type="match status" value="1"/>
</dbReference>
<protein>
    <submittedName>
        <fullName evidence="11">Subunit of mitochondrial NADH:ubiquinone oxidoreductase (Complex I)</fullName>
    </submittedName>
</protein>
<evidence type="ECO:0000256" key="7">
    <source>
        <dbReference type="ARBA" id="ARBA00022982"/>
    </source>
</evidence>
<evidence type="ECO:0000256" key="9">
    <source>
        <dbReference type="ARBA" id="ARBA00023136"/>
    </source>
</evidence>
<reference evidence="11 12" key="3">
    <citation type="journal article" date="2016" name="FEMS Yeast Res.">
        <title>Curation of the genome annotation of Pichia pastoris (Komagataella phaffii) CBS7435 from gene level to protein function.</title>
        <authorList>
            <person name="Valli M."/>
            <person name="Tatto N.E."/>
            <person name="Peymann A."/>
            <person name="Gruber C."/>
            <person name="Landes N."/>
            <person name="Ekker H."/>
            <person name="Thallinger G.G."/>
            <person name="Mattanovich D."/>
            <person name="Gasser B."/>
            <person name="Graf A.B."/>
        </authorList>
    </citation>
    <scope>GENOME REANNOTATION</scope>
    <source>
        <strain evidence="11 12">ATCC 76273 / CBS 7435 / CECT 11047 / NRRL Y-11430 / Wegner 21-1</strain>
    </source>
</reference>
<evidence type="ECO:0000256" key="8">
    <source>
        <dbReference type="ARBA" id="ARBA00023128"/>
    </source>
</evidence>
<reference evidence="11 12" key="1">
    <citation type="journal article" date="2011" name="J. Biotechnol.">
        <title>High-quality genome sequence of Pichia pastoris CBS7435.</title>
        <authorList>
            <person name="Kuberl A."/>
            <person name="Schneider J."/>
            <person name="Thallinger G.G."/>
            <person name="Anderl I."/>
            <person name="Wibberg D."/>
            <person name="Hajek T."/>
            <person name="Jaenicke S."/>
            <person name="Brinkrolf K."/>
            <person name="Goesmann A."/>
            <person name="Szczepanowski R."/>
            <person name="Puhler A."/>
            <person name="Schwab H."/>
            <person name="Glieder A."/>
            <person name="Pichler H."/>
        </authorList>
    </citation>
    <scope>NUCLEOTIDE SEQUENCE [LARGE SCALE GENOMIC DNA]</scope>
    <source>
        <strain evidence="12">ATCC 76273 / CBS 7435 / CECT 11047 / NRRL Y-11430 / Wegner 21-1</strain>
    </source>
</reference>
<organism evidence="11 12">
    <name type="scientific">Komagataella phaffii (strain ATCC 76273 / CBS 7435 / CECT 11047 / NRRL Y-11430 / Wegner 21-1)</name>
    <name type="common">Yeast</name>
    <name type="synonym">Pichia pastoris</name>
    <dbReference type="NCBI Taxonomy" id="981350"/>
    <lineage>
        <taxon>Eukaryota</taxon>
        <taxon>Fungi</taxon>
        <taxon>Dikarya</taxon>
        <taxon>Ascomycota</taxon>
        <taxon>Saccharomycotina</taxon>
        <taxon>Pichiomycetes</taxon>
        <taxon>Pichiales</taxon>
        <taxon>Pichiaceae</taxon>
        <taxon>Komagataella</taxon>
    </lineage>
</organism>
<dbReference type="Proteomes" id="UP000006853">
    <property type="component" value="Chromosome 1"/>
</dbReference>
<dbReference type="InterPro" id="IPR007741">
    <property type="entry name" value="Ribosomal_mL43/mS25/NADH_DH"/>
</dbReference>
<dbReference type="PANTHER" id="PTHR12878:SF0">
    <property type="entry name" value="NADH DEHYDROGENASE [UBIQUINONE] 1 ALPHA SUBCOMPLEX SUBUNIT 2"/>
    <property type="match status" value="1"/>
</dbReference>
<reference key="2">
    <citation type="submission" date="2011-04" db="EMBL/GenBank/DDBJ databases">
        <title>High-quality genome sequence of Pichia pastoris CBS 7435.</title>
        <authorList>
            <person name="Kueberl A."/>
            <person name="Schneider J."/>
            <person name="Thallinger G.G."/>
            <person name="Anderl I."/>
            <person name="Wibberg D."/>
            <person name="Hajek T."/>
            <person name="Jaenicke S."/>
            <person name="Brinkrolf K."/>
            <person name="Goesmann A."/>
            <person name="Szczepanowski R."/>
            <person name="Puehler A."/>
            <person name="Schwab H."/>
            <person name="Glieder A."/>
            <person name="Pichler H."/>
        </authorList>
    </citation>
    <scope>NUCLEOTIDE SEQUENCE</scope>
    <source>
        <strain>CBS 7435</strain>
    </source>
</reference>
<feature type="domain" description="Ribosomal protein/NADH dehydrogenase" evidence="10">
    <location>
        <begin position="118"/>
        <end position="188"/>
    </location>
</feature>
<dbReference type="SUPFAM" id="SSF52833">
    <property type="entry name" value="Thioredoxin-like"/>
    <property type="match status" value="1"/>
</dbReference>
<accession>F2QQ19</accession>
<dbReference type="SMART" id="SM00916">
    <property type="entry name" value="L51_S25_CI-B8"/>
    <property type="match status" value="1"/>
</dbReference>
<keyword evidence="5" id="KW-0679">Respiratory chain</keyword>
<keyword evidence="12" id="KW-1185">Reference proteome</keyword>
<comment type="similarity">
    <text evidence="3">Belongs to the complex I NDUFA2 subunit family.</text>
</comment>
<evidence type="ECO:0000256" key="2">
    <source>
        <dbReference type="ARBA" id="ARBA00004443"/>
    </source>
</evidence>
<evidence type="ECO:0000256" key="4">
    <source>
        <dbReference type="ARBA" id="ARBA00022448"/>
    </source>
</evidence>
<evidence type="ECO:0000256" key="3">
    <source>
        <dbReference type="ARBA" id="ARBA00008939"/>
    </source>
</evidence>
<dbReference type="InterPro" id="IPR036249">
    <property type="entry name" value="Thioredoxin-like_sf"/>
</dbReference>